<evidence type="ECO:0000256" key="1">
    <source>
        <dbReference type="SAM" id="Phobius"/>
    </source>
</evidence>
<reference evidence="2 3" key="1">
    <citation type="submission" date="2019-06" db="EMBL/GenBank/DDBJ databases">
        <authorList>
            <person name="Hertel R."/>
        </authorList>
    </citation>
    <scope>NUCLEOTIDE SEQUENCE [LARGE SCALE GENOMIC DNA]</scope>
</reference>
<evidence type="ECO:0000313" key="2">
    <source>
        <dbReference type="EMBL" id="QDP42834.1"/>
    </source>
</evidence>
<accession>A0A516KMK6</accession>
<proteinExistence type="predicted"/>
<protein>
    <submittedName>
        <fullName evidence="2">Putative membrane bound protein</fullName>
    </submittedName>
</protein>
<keyword evidence="3" id="KW-1185">Reference proteome</keyword>
<keyword evidence="1" id="KW-0472">Membrane</keyword>
<evidence type="ECO:0000313" key="3">
    <source>
        <dbReference type="Proteomes" id="UP000317800"/>
    </source>
</evidence>
<name>A0A516KMK6_9CAUD</name>
<keyword evidence="1" id="KW-0812">Transmembrane</keyword>
<feature type="transmembrane region" description="Helical" evidence="1">
    <location>
        <begin position="7"/>
        <end position="27"/>
    </location>
</feature>
<dbReference type="Proteomes" id="UP000317800">
    <property type="component" value="Segment"/>
</dbReference>
<organism evidence="2 3">
    <name type="scientific">Bacillus phage vB_BmeM-Goe8</name>
    <dbReference type="NCBI Taxonomy" id="2593638"/>
    <lineage>
        <taxon>Viruses</taxon>
        <taxon>Duplodnaviria</taxon>
        <taxon>Heunggongvirae</taxon>
        <taxon>Uroviricota</taxon>
        <taxon>Caudoviricetes</taxon>
        <taxon>Herelleviridae</taxon>
        <taxon>Bastillevirinae</taxon>
        <taxon>Goettingenvirus</taxon>
        <taxon>Goettingenvirus goe8</taxon>
    </lineage>
</organism>
<gene>
    <name evidence="2" type="ORF">Goe8_c00500</name>
</gene>
<feature type="transmembrane region" description="Helical" evidence="1">
    <location>
        <begin position="39"/>
        <end position="57"/>
    </location>
</feature>
<dbReference type="EMBL" id="MN043729">
    <property type="protein sequence ID" value="QDP42834.1"/>
    <property type="molecule type" value="Genomic_DNA"/>
</dbReference>
<sequence>MLNRNHLVIKILLVFFAEAVAMTTVYGFSEFIHPIPHPLPTHIIAGAALALAVVWLYNRHLLKKKQRVEEELQELTGVVLKKLPEEPEEPEKIDEKKEG</sequence>
<keyword evidence="1" id="KW-1133">Transmembrane helix</keyword>